<gene>
    <name evidence="2" type="ordered locus">UWK_00737</name>
</gene>
<dbReference type="OrthoDB" id="5783700at2"/>
<dbReference type="KEGG" id="dsf:UWK_00737"/>
<keyword evidence="3" id="KW-1185">Reference proteome</keyword>
<dbReference type="EMBL" id="CP003985">
    <property type="protein sequence ID" value="AGF77315.1"/>
    <property type="molecule type" value="Genomic_DNA"/>
</dbReference>
<dbReference type="InterPro" id="IPR011990">
    <property type="entry name" value="TPR-like_helical_dom_sf"/>
</dbReference>
<dbReference type="SUPFAM" id="SSF48452">
    <property type="entry name" value="TPR-like"/>
    <property type="match status" value="1"/>
</dbReference>
<dbReference type="eggNOG" id="ENOG5033KYS">
    <property type="taxonomic scope" value="Bacteria"/>
</dbReference>
<dbReference type="PROSITE" id="PS50005">
    <property type="entry name" value="TPR"/>
    <property type="match status" value="1"/>
</dbReference>
<dbReference type="Proteomes" id="UP000011721">
    <property type="component" value="Chromosome"/>
</dbReference>
<proteinExistence type="predicted"/>
<evidence type="ECO:0000313" key="3">
    <source>
        <dbReference type="Proteomes" id="UP000011721"/>
    </source>
</evidence>
<dbReference type="RefSeq" id="WP_015403011.1">
    <property type="nucleotide sequence ID" value="NC_020304.1"/>
</dbReference>
<keyword evidence="1" id="KW-0802">TPR repeat</keyword>
<evidence type="ECO:0000256" key="1">
    <source>
        <dbReference type="PROSITE-ProRule" id="PRU00339"/>
    </source>
</evidence>
<dbReference type="HOGENOM" id="CLU_789710_0_0_7"/>
<name>M1PC32_DESSD</name>
<evidence type="ECO:0000313" key="2">
    <source>
        <dbReference type="EMBL" id="AGF77315.1"/>
    </source>
</evidence>
<dbReference type="STRING" id="1167006.UWK_00737"/>
<protein>
    <submittedName>
        <fullName evidence="2">Uncharacterized protein</fullName>
    </submittedName>
</protein>
<dbReference type="InterPro" id="IPR019734">
    <property type="entry name" value="TPR_rpt"/>
</dbReference>
<reference evidence="3" key="1">
    <citation type="journal article" date="2013" name="Stand. Genomic Sci.">
        <title>Complete genome sequence of Desulfocapsa sulfexigens, a marine deltaproteobacterium specialized in disproportionating inorganic sulfur compounds.</title>
        <authorList>
            <person name="Finster K.W."/>
            <person name="Kjeldsen K.U."/>
            <person name="Kube M."/>
            <person name="Reinhardt R."/>
            <person name="Mussmann M."/>
            <person name="Amann R."/>
            <person name="Schreiber L."/>
        </authorList>
    </citation>
    <scope>NUCLEOTIDE SEQUENCE [LARGE SCALE GENOMIC DNA]</scope>
    <source>
        <strain evidence="3">DSM 10523 / SB164P1</strain>
    </source>
</reference>
<sequence>MNSFVFLLLALFLQSCTHLVFLDPKIDRLTLLDEYQAGQEFGKALSLIADTPEEYPHALEIEKRRRLILDELRAYEKSVISTALKQERKNEWPAAKLTYSQALQKSGESKTLESAQQNMLLRFQKKLDNLEYEELIITGEWLQKKLPLLEDLHASSPNDLVVQWKYSRTKNDAREIALQLLHLGEQMLAENNLAMARRIVPLVVELYPGPEADSQMDRLDKQIRKRAIEKQKDRKKVAIRKDKKSMESFNKAMAFGKLAEARQHLSRLTAGAQKTVAVELMQERLHREISEYVEEELSVGDSFYRAGDYEQAIRAWENIIALEPENETVKSKLKRAETIVEKLHSLRKRQIEGAGGEKNSSM</sequence>
<accession>M1PC32</accession>
<feature type="repeat" description="TPR" evidence="1">
    <location>
        <begin position="293"/>
        <end position="326"/>
    </location>
</feature>
<dbReference type="AlphaFoldDB" id="M1PC32"/>
<organism evidence="2 3">
    <name type="scientific">Desulfocapsa sulfexigens (strain DSM 10523 / SB164P1)</name>
    <dbReference type="NCBI Taxonomy" id="1167006"/>
    <lineage>
        <taxon>Bacteria</taxon>
        <taxon>Pseudomonadati</taxon>
        <taxon>Thermodesulfobacteriota</taxon>
        <taxon>Desulfobulbia</taxon>
        <taxon>Desulfobulbales</taxon>
        <taxon>Desulfocapsaceae</taxon>
        <taxon>Desulfocapsa</taxon>
    </lineage>
</organism>
<dbReference type="Gene3D" id="1.25.40.10">
    <property type="entry name" value="Tetratricopeptide repeat domain"/>
    <property type="match status" value="1"/>
</dbReference>